<reference evidence="2 3" key="1">
    <citation type="submission" date="2019-05" db="EMBL/GenBank/DDBJ databases">
        <authorList>
            <person name="Pankratov T."/>
            <person name="Grouzdev D."/>
        </authorList>
    </citation>
    <scope>NUCLEOTIDE SEQUENCE [LARGE SCALE GENOMIC DNA]</scope>
    <source>
        <strain evidence="2 3">KEBCLARHB70R</strain>
    </source>
</reference>
<proteinExistence type="predicted"/>
<protein>
    <submittedName>
        <fullName evidence="2">Uncharacterized protein</fullName>
    </submittedName>
</protein>
<dbReference type="RefSeq" id="WP_138325054.1">
    <property type="nucleotide sequence ID" value="NZ_VCDI01000002.1"/>
</dbReference>
<gene>
    <name evidence="2" type="ORF">FE263_05890</name>
</gene>
<sequence>MAKPDVPDLQAARMRSLPPSPMPEQASGGGQRFLYGLLALIVVAGVTLRFEPQIAALAPGLGLGPAGATSQVQDPNGPNAIHGLVEAQALPASDMQAAVVALGLPAVQQDALIQAAQRRRLRLVRLPLFDIGGGSTVQVTAGGLTQTVALGHAPVLVTLPIDRAGIVSLQPVGASARSDVHMGAVTATGPLELEPVGPGQALNIGVVVQ</sequence>
<evidence type="ECO:0000313" key="2">
    <source>
        <dbReference type="EMBL" id="TLU72980.1"/>
    </source>
</evidence>
<dbReference type="Proteomes" id="UP000305654">
    <property type="component" value="Unassembled WGS sequence"/>
</dbReference>
<comment type="caution">
    <text evidence="2">The sequence shown here is derived from an EMBL/GenBank/DDBJ whole genome shotgun (WGS) entry which is preliminary data.</text>
</comment>
<evidence type="ECO:0000256" key="1">
    <source>
        <dbReference type="SAM" id="MobiDB-lite"/>
    </source>
</evidence>
<keyword evidence="3" id="KW-1185">Reference proteome</keyword>
<dbReference type="AlphaFoldDB" id="A0A5R9J5T8"/>
<organism evidence="2 3">
    <name type="scientific">Lichenicoccus roseus</name>
    <dbReference type="NCBI Taxonomy" id="2683649"/>
    <lineage>
        <taxon>Bacteria</taxon>
        <taxon>Pseudomonadati</taxon>
        <taxon>Pseudomonadota</taxon>
        <taxon>Alphaproteobacteria</taxon>
        <taxon>Acetobacterales</taxon>
        <taxon>Acetobacteraceae</taxon>
        <taxon>Lichenicoccus</taxon>
    </lineage>
</organism>
<dbReference type="EMBL" id="VCDI01000002">
    <property type="protein sequence ID" value="TLU72980.1"/>
    <property type="molecule type" value="Genomic_DNA"/>
</dbReference>
<feature type="region of interest" description="Disordered" evidence="1">
    <location>
        <begin position="1"/>
        <end position="26"/>
    </location>
</feature>
<name>A0A5R9J5T8_9PROT</name>
<accession>A0A5R9J5T8</accession>
<evidence type="ECO:0000313" key="3">
    <source>
        <dbReference type="Proteomes" id="UP000305654"/>
    </source>
</evidence>